<name>A0ABS6JKQ5_9BACI</name>
<dbReference type="Pfam" id="PF05389">
    <property type="entry name" value="MecA"/>
    <property type="match status" value="1"/>
</dbReference>
<accession>A0ABS6JKQ5</accession>
<comment type="subunit">
    <text evidence="1">Homodimer.</text>
</comment>
<keyword evidence="3" id="KW-1185">Reference proteome</keyword>
<comment type="domain">
    <text evidence="1">The N-terminal domain has binding sites for ComK and probably for unfolded/aggregated proteins; the C-terminal domain interacts with ClpC.</text>
</comment>
<dbReference type="PIRSF" id="PIRSF029008">
    <property type="entry name" value="MecA"/>
    <property type="match status" value="1"/>
</dbReference>
<organism evidence="2 3">
    <name type="scientific">Evansella tamaricis</name>
    <dbReference type="NCBI Taxonomy" id="2069301"/>
    <lineage>
        <taxon>Bacteria</taxon>
        <taxon>Bacillati</taxon>
        <taxon>Bacillota</taxon>
        <taxon>Bacilli</taxon>
        <taxon>Bacillales</taxon>
        <taxon>Bacillaceae</taxon>
        <taxon>Evansella</taxon>
    </lineage>
</organism>
<dbReference type="HAMAP" id="MF_01124">
    <property type="entry name" value="MecA"/>
    <property type="match status" value="1"/>
</dbReference>
<comment type="similarity">
    <text evidence="1">Belongs to the MecA family.</text>
</comment>
<dbReference type="PANTHER" id="PTHR39161">
    <property type="entry name" value="ADAPTER PROTEIN MECA"/>
    <property type="match status" value="1"/>
</dbReference>
<dbReference type="NCBIfam" id="NF002781">
    <property type="entry name" value="PRK02899.1"/>
    <property type="match status" value="1"/>
</dbReference>
<comment type="caution">
    <text evidence="2">The sequence shown here is derived from an EMBL/GenBank/DDBJ whole genome shotgun (WGS) entry which is preliminary data.</text>
</comment>
<protein>
    <recommendedName>
        <fullName evidence="1">Adapter protein MecA</fullName>
    </recommendedName>
</protein>
<evidence type="ECO:0000313" key="3">
    <source>
        <dbReference type="Proteomes" id="UP000784880"/>
    </source>
</evidence>
<dbReference type="RefSeq" id="WP_217068692.1">
    <property type="nucleotide sequence ID" value="NZ_JAHQCS010000171.1"/>
</dbReference>
<reference evidence="2 3" key="1">
    <citation type="submission" date="2021-06" db="EMBL/GenBank/DDBJ databases">
        <title>Bacillus sp. RD4P76, an endophyte from a halophyte.</title>
        <authorList>
            <person name="Sun J.-Q."/>
        </authorList>
    </citation>
    <scope>NUCLEOTIDE SEQUENCE [LARGE SCALE GENOMIC DNA]</scope>
    <source>
        <strain evidence="2 3">CGMCC 1.15917</strain>
    </source>
</reference>
<dbReference type="Proteomes" id="UP000784880">
    <property type="component" value="Unassembled WGS sequence"/>
</dbReference>
<sequence length="193" mass="22305">MRLERLASDKIKIFLTFDDLQERGITKEEIWMDIPKVHDLFREMISEASDELGFDAEGPVIVEVFALPSQGMVVIVTITEDEEESFDDSFIELQITLDVNEHLIFKFESIEHVIQLAKECERLGIENGVLYSFQDKYFLLFYETDAAPFSMDNFIPLVVEFGESSTITSHRLAEYGNVIIHEKAMKQLNSYFS</sequence>
<proteinExistence type="inferred from homology"/>
<dbReference type="PANTHER" id="PTHR39161:SF2">
    <property type="entry name" value="ADAPTER PROTEIN MECA 2"/>
    <property type="match status" value="1"/>
</dbReference>
<keyword evidence="1" id="KW-0749">Sporulation</keyword>
<keyword evidence="1" id="KW-0178">Competence</keyword>
<gene>
    <name evidence="1" type="primary">mecA</name>
    <name evidence="2" type="ORF">KS419_21225</name>
</gene>
<evidence type="ECO:0000313" key="2">
    <source>
        <dbReference type="EMBL" id="MBU9714265.1"/>
    </source>
</evidence>
<evidence type="ECO:0000256" key="1">
    <source>
        <dbReference type="HAMAP-Rule" id="MF_01124"/>
    </source>
</evidence>
<dbReference type="InterPro" id="IPR008681">
    <property type="entry name" value="Neg-reg_MecA"/>
</dbReference>
<dbReference type="EMBL" id="JAHQCS010000171">
    <property type="protein sequence ID" value="MBU9714265.1"/>
    <property type="molecule type" value="Genomic_DNA"/>
</dbReference>
<comment type="function">
    <text evidence="1">Enables the recognition and targeting of unfolded and aggregated proteins to the ClpC protease or to other proteins involved in proteolysis. Acts negatively in the development of competence by binding ComK and recruiting it to the ClpCP protease. When overexpressed, inhibits sporulation. Also involved in Spx degradation by ClpC.</text>
</comment>